<keyword evidence="2" id="KW-1185">Reference proteome</keyword>
<evidence type="ECO:0000313" key="2">
    <source>
        <dbReference type="Proteomes" id="UP000592180"/>
    </source>
</evidence>
<dbReference type="AlphaFoldDB" id="A0A840KEC4"/>
<sequence length="226" mass="26444">MHEDWIKQCDEVEEDMQEFRREFKISKTIGDKIEQKLFNRKNLEMFEQRLNNFDSHTAFDHDCYKVAFDDFALYSEYPKTTIFRNQPTPDKNPYFDDENKTIGMEMYISVVADTKGYLYSNIEENINTEFGEYGSVEEPTVYIPITGTLYEPKSALVFYKSLDKNAMMYVEHFDMDRNGNLINAHPLTVNEAEVLAKSLNTDEEKDKTFLKSKGILPTNILNINPS</sequence>
<comment type="caution">
    <text evidence="1">The sequence shown here is derived from an EMBL/GenBank/DDBJ whole genome shotgun (WGS) entry which is preliminary data.</text>
</comment>
<gene>
    <name evidence="1" type="ORF">HNP38_001165</name>
</gene>
<proteinExistence type="predicted"/>
<reference evidence="1 2" key="1">
    <citation type="submission" date="2020-08" db="EMBL/GenBank/DDBJ databases">
        <title>Functional genomics of gut bacteria from endangered species of beetles.</title>
        <authorList>
            <person name="Carlos-Shanley C."/>
        </authorList>
    </citation>
    <scope>NUCLEOTIDE SEQUENCE [LARGE SCALE GENOMIC DNA]</scope>
    <source>
        <strain evidence="1 2">S00151</strain>
    </source>
</reference>
<accession>A0A840KEC4</accession>
<protein>
    <submittedName>
        <fullName evidence="1">Uncharacterized protein</fullName>
    </submittedName>
</protein>
<dbReference type="RefSeq" id="WP_410493762.1">
    <property type="nucleotide sequence ID" value="NZ_JACHLE010000001.1"/>
</dbReference>
<evidence type="ECO:0000313" key="1">
    <source>
        <dbReference type="EMBL" id="MBB4805893.1"/>
    </source>
</evidence>
<dbReference type="Proteomes" id="UP000592180">
    <property type="component" value="Unassembled WGS sequence"/>
</dbReference>
<name>A0A840KEC4_9FLAO</name>
<dbReference type="EMBL" id="JACHLE010000001">
    <property type="protein sequence ID" value="MBB4805893.1"/>
    <property type="molecule type" value="Genomic_DNA"/>
</dbReference>
<organism evidence="1 2">
    <name type="scientific">Chryseobacterium defluvii</name>
    <dbReference type="NCBI Taxonomy" id="160396"/>
    <lineage>
        <taxon>Bacteria</taxon>
        <taxon>Pseudomonadati</taxon>
        <taxon>Bacteroidota</taxon>
        <taxon>Flavobacteriia</taxon>
        <taxon>Flavobacteriales</taxon>
        <taxon>Weeksellaceae</taxon>
        <taxon>Chryseobacterium group</taxon>
        <taxon>Chryseobacterium</taxon>
    </lineage>
</organism>